<dbReference type="EMBL" id="CAFZ01001876">
    <property type="protein sequence ID" value="CCA77882.1"/>
    <property type="molecule type" value="Genomic_DNA"/>
</dbReference>
<keyword evidence="4" id="KW-0813">Transport</keyword>
<evidence type="ECO:0000256" key="9">
    <source>
        <dbReference type="SAM" id="MobiDB-lite"/>
    </source>
</evidence>
<dbReference type="Pfam" id="PF20663">
    <property type="entry name" value="COG4_N"/>
    <property type="match status" value="1"/>
</dbReference>
<dbReference type="Pfam" id="PF08318">
    <property type="entry name" value="COG4_m"/>
    <property type="match status" value="1"/>
</dbReference>
<keyword evidence="7" id="KW-0472">Membrane</keyword>
<reference evidence="11 12" key="1">
    <citation type="journal article" date="2011" name="PLoS Pathog.">
        <title>Endophytic Life Strategies Decoded by Genome and Transcriptome Analyses of the Mutualistic Root Symbiont Piriformospora indica.</title>
        <authorList>
            <person name="Zuccaro A."/>
            <person name="Lahrmann U."/>
            <person name="Guldener U."/>
            <person name="Langen G."/>
            <person name="Pfiffi S."/>
            <person name="Biedenkopf D."/>
            <person name="Wong P."/>
            <person name="Samans B."/>
            <person name="Grimm C."/>
            <person name="Basiewicz M."/>
            <person name="Murat C."/>
            <person name="Martin F."/>
            <person name="Kogel K.H."/>
        </authorList>
    </citation>
    <scope>NUCLEOTIDE SEQUENCE [LARGE SCALE GENOMIC DNA]</scope>
    <source>
        <strain evidence="11 12">DSM 11827</strain>
    </source>
</reference>
<comment type="similarity">
    <text evidence="2">Belongs to the COG4 family.</text>
</comment>
<evidence type="ECO:0000256" key="5">
    <source>
        <dbReference type="ARBA" id="ARBA00022927"/>
    </source>
</evidence>
<sequence>MRPALCKTTADLTAAMGDLQSQEAELTVSLASLVASTEPVDGALHTLSQLAPTLDEMAIDAQTLHQNVQSTATTADRVGSRVKILDEEMRRIREASERVGLVMDLKSSLLELHAAIEAQEWEAAARYCARAMTIPHHVINGAFAESVVPTSLLPLPPAQTLEEARKSLLDIFSRQFERASAARDSANTSRVFKLFPEIGWETEGLELYARFVVDLIRARAPAGVKASSPMYYIAMVTALFESIAVIVDQHQPIVDKYYGQGKMLLVAERLMNECDRVIKGLVEGWEEERGVKRKTFELLAYQRATQVSSTQRTTVQLSAAESEEEASNAREVDKIVSEIAGLAGRWGLFRRFLLERLKADDTSTPVSPTEQRMSRDDKPAAEPRTIADGPEVAMIRAAASTQVFARLLEEYYEPLELWHLRSSIEKAHRLSSVDRGAIPVTTTTPDDVFFILQTVTSRLLSTASIANVEKLMTSVRHILEKDYAAVIRRKLDDIYRPTGGGASQKNEKVQQENFIILLNDLDISSSHMERLVKELHSSPTIDQHFLQSELNVVHEQLDSLLKLTHVFRAMLKSSLEELFNQLIRPRLRAILQDVYKDHTYLLDEDAYATVEANDLVRKRFTKAWETLMNAPKSTFTDGNYRTFFGMAIDTLVKPWEKMLGVMKYTELGAVRLDRDIRAIVGYLSSQAVFGNAREKFQRLFQISTLLNLDADEDVEDFYGSSGIAWKLSLKEAKAIAALRQ</sequence>
<dbReference type="Pfam" id="PF20662">
    <property type="entry name" value="COG4_C"/>
    <property type="match status" value="1"/>
</dbReference>
<evidence type="ECO:0000256" key="7">
    <source>
        <dbReference type="ARBA" id="ARBA00023136"/>
    </source>
</evidence>
<dbReference type="OMA" id="RASECQQ"/>
<gene>
    <name evidence="11" type="ORF">PIIN_00527</name>
</gene>
<name>G4U2Q1_SERID</name>
<dbReference type="PANTHER" id="PTHR24016">
    <property type="entry name" value="CONSERVED OLIGOMERIC GOLGI COMPLEX SUBUNIT 4"/>
    <property type="match status" value="1"/>
</dbReference>
<feature type="region of interest" description="Disordered" evidence="9">
    <location>
        <begin position="362"/>
        <end position="384"/>
    </location>
</feature>
<feature type="compositionally biased region" description="Polar residues" evidence="9">
    <location>
        <begin position="362"/>
        <end position="371"/>
    </location>
</feature>
<keyword evidence="5" id="KW-0653">Protein transport</keyword>
<dbReference type="Proteomes" id="UP000007148">
    <property type="component" value="Unassembled WGS sequence"/>
</dbReference>
<feature type="compositionally biased region" description="Basic and acidic residues" evidence="9">
    <location>
        <begin position="372"/>
        <end position="381"/>
    </location>
</feature>
<protein>
    <recommendedName>
        <fullName evidence="3">Conserved oligomeric Golgi complex subunit 4</fullName>
    </recommendedName>
    <alternativeName>
        <fullName evidence="8">Component of oligomeric Golgi complex 4</fullName>
    </alternativeName>
</protein>
<dbReference type="InterPro" id="IPR048684">
    <property type="entry name" value="COG4_C"/>
</dbReference>
<evidence type="ECO:0000256" key="2">
    <source>
        <dbReference type="ARBA" id="ARBA00009215"/>
    </source>
</evidence>
<dbReference type="InParanoid" id="G4U2Q1"/>
<dbReference type="InterPro" id="IPR013167">
    <property type="entry name" value="COG4_M"/>
</dbReference>
<dbReference type="GO" id="GO:0015031">
    <property type="term" value="P:protein transport"/>
    <property type="evidence" value="ECO:0007669"/>
    <property type="project" value="UniProtKB-KW"/>
</dbReference>
<keyword evidence="12" id="KW-1185">Reference proteome</keyword>
<evidence type="ECO:0000259" key="10">
    <source>
        <dbReference type="SMART" id="SM00762"/>
    </source>
</evidence>
<dbReference type="HOGENOM" id="CLU_014853_3_1_1"/>
<dbReference type="GO" id="GO:0000139">
    <property type="term" value="C:Golgi membrane"/>
    <property type="evidence" value="ECO:0007669"/>
    <property type="project" value="UniProtKB-SubCell"/>
</dbReference>
<accession>G4U2Q1</accession>
<evidence type="ECO:0000256" key="4">
    <source>
        <dbReference type="ARBA" id="ARBA00022448"/>
    </source>
</evidence>
<dbReference type="Gene3D" id="1.10.287.1060">
    <property type="entry name" value="ESAT-6-like"/>
    <property type="match status" value="1"/>
</dbReference>
<evidence type="ECO:0000256" key="1">
    <source>
        <dbReference type="ARBA" id="ARBA00004395"/>
    </source>
</evidence>
<proteinExistence type="inferred from homology"/>
<dbReference type="FunCoup" id="G4U2Q1">
    <property type="interactions" value="541"/>
</dbReference>
<evidence type="ECO:0000256" key="6">
    <source>
        <dbReference type="ARBA" id="ARBA00023034"/>
    </source>
</evidence>
<dbReference type="AlphaFoldDB" id="G4U2Q1"/>
<evidence type="ECO:0000256" key="3">
    <source>
        <dbReference type="ARBA" id="ARBA00020975"/>
    </source>
</evidence>
<dbReference type="STRING" id="1109443.G4U2Q1"/>
<evidence type="ECO:0000313" key="12">
    <source>
        <dbReference type="Proteomes" id="UP000007148"/>
    </source>
</evidence>
<organism evidence="11 12">
    <name type="scientific">Serendipita indica (strain DSM 11827)</name>
    <name type="common">Root endophyte fungus</name>
    <name type="synonym">Piriformospora indica</name>
    <dbReference type="NCBI Taxonomy" id="1109443"/>
    <lineage>
        <taxon>Eukaryota</taxon>
        <taxon>Fungi</taxon>
        <taxon>Dikarya</taxon>
        <taxon>Basidiomycota</taxon>
        <taxon>Agaricomycotina</taxon>
        <taxon>Agaricomycetes</taxon>
        <taxon>Sebacinales</taxon>
        <taxon>Serendipitaceae</taxon>
        <taxon>Serendipita</taxon>
    </lineage>
</organism>
<comment type="caution">
    <text evidence="11">The sequence shown here is derived from an EMBL/GenBank/DDBJ whole genome shotgun (WGS) entry which is preliminary data.</text>
</comment>
<dbReference type="eggNOG" id="KOG0412">
    <property type="taxonomic scope" value="Eukaryota"/>
</dbReference>
<keyword evidence="6" id="KW-0333">Golgi apparatus</keyword>
<dbReference type="Gene3D" id="1.20.58.1970">
    <property type="match status" value="1"/>
</dbReference>
<dbReference type="InterPro" id="IPR048682">
    <property type="entry name" value="COG4"/>
</dbReference>
<comment type="subcellular location">
    <subcellularLocation>
        <location evidence="1">Golgi apparatus membrane</location>
        <topology evidence="1">Peripheral membrane protein</topology>
    </subcellularLocation>
</comment>
<dbReference type="SMART" id="SM00762">
    <property type="entry name" value="Cog4"/>
    <property type="match status" value="1"/>
</dbReference>
<feature type="domain" description="COG4 transport protein middle alpha-helical bundle" evidence="10">
    <location>
        <begin position="161"/>
        <end position="492"/>
    </location>
</feature>
<evidence type="ECO:0000313" key="11">
    <source>
        <dbReference type="EMBL" id="CCA77882.1"/>
    </source>
</evidence>
<evidence type="ECO:0000256" key="8">
    <source>
        <dbReference type="ARBA" id="ARBA00031340"/>
    </source>
</evidence>
<dbReference type="OrthoDB" id="47059at2759"/>
<dbReference type="PANTHER" id="PTHR24016:SF0">
    <property type="entry name" value="CONSERVED OLIGOMERIC GOLGI COMPLEX SUBUNIT 4"/>
    <property type="match status" value="1"/>
</dbReference>
<dbReference type="InterPro" id="IPR048680">
    <property type="entry name" value="COG4_N"/>
</dbReference>